<sequence length="216" mass="23605">MFFELDVRLVPVTPYIIRARSGSRRRGVSFIKGSWSAEHIIPSSSVKGFLRGSCRVGLLMCGYPDARIDGLLERVFGGVSRKGSIRLIMRTPSVQVEEMKEGFTLDLSSTSGGGVLVEVSRTPVVFKVLIQEDVAPVLFFGFKAIDDGLARFGGFKSRGLGLMRVEARLGGINPGFSSERYLTFRKLIEEMSSLDFPTLCRTLSSNAILGSPASTK</sequence>
<organism evidence="1 2">
    <name type="scientific">Candidatus Marsarchaeota G2 archaeon ECH_B_2</name>
    <dbReference type="NCBI Taxonomy" id="1978160"/>
    <lineage>
        <taxon>Archaea</taxon>
        <taxon>Candidatus Marsarchaeota</taxon>
        <taxon>Candidatus Marsarchaeota group 2</taxon>
    </lineage>
</organism>
<evidence type="ECO:0008006" key="3">
    <source>
        <dbReference type="Google" id="ProtNLM"/>
    </source>
</evidence>
<evidence type="ECO:0000313" key="2">
    <source>
        <dbReference type="Proteomes" id="UP000241284"/>
    </source>
</evidence>
<accession>A0A2R6B9Q3</accession>
<dbReference type="EMBL" id="NEXH01000010">
    <property type="protein sequence ID" value="PSN95394.1"/>
    <property type="molecule type" value="Genomic_DNA"/>
</dbReference>
<protein>
    <recommendedName>
        <fullName evidence="3">CRISPR-associated RAMP protein</fullName>
    </recommendedName>
</protein>
<dbReference type="AlphaFoldDB" id="A0A2R6B9Q3"/>
<gene>
    <name evidence="1" type="ORF">B9Q06_05815</name>
</gene>
<name>A0A2R6B9Q3_9ARCH</name>
<proteinExistence type="predicted"/>
<reference evidence="1 2" key="1">
    <citation type="submission" date="2017-04" db="EMBL/GenBank/DDBJ databases">
        <title>Novel microbial lineages endemic to geothermal iron-oxide mats fill important gaps in the evolutionary history of Archaea.</title>
        <authorList>
            <person name="Jay Z.J."/>
            <person name="Beam J.P."/>
            <person name="Dlakic M."/>
            <person name="Rusch D.B."/>
            <person name="Kozubal M.A."/>
            <person name="Inskeep W.P."/>
        </authorList>
    </citation>
    <scope>NUCLEOTIDE SEQUENCE [LARGE SCALE GENOMIC DNA]</scope>
    <source>
        <strain evidence="1">ECH_B_2</strain>
    </source>
</reference>
<dbReference type="Proteomes" id="UP000241284">
    <property type="component" value="Unassembled WGS sequence"/>
</dbReference>
<evidence type="ECO:0000313" key="1">
    <source>
        <dbReference type="EMBL" id="PSN95394.1"/>
    </source>
</evidence>
<comment type="caution">
    <text evidence="1">The sequence shown here is derived from an EMBL/GenBank/DDBJ whole genome shotgun (WGS) entry which is preliminary data.</text>
</comment>